<dbReference type="GO" id="GO:0046872">
    <property type="term" value="F:metal ion binding"/>
    <property type="evidence" value="ECO:0007669"/>
    <property type="project" value="UniProtKB-KW"/>
</dbReference>
<accession>A0AAV1DC26</accession>
<feature type="domain" description="HMA" evidence="7">
    <location>
        <begin position="30"/>
        <end position="94"/>
    </location>
</feature>
<keyword evidence="3" id="KW-0479">Metal-binding</keyword>
<keyword evidence="9" id="KW-1185">Reference proteome</keyword>
<evidence type="ECO:0000256" key="3">
    <source>
        <dbReference type="ARBA" id="ARBA00022723"/>
    </source>
</evidence>
<dbReference type="InterPro" id="IPR006121">
    <property type="entry name" value="HMA_dom"/>
</dbReference>
<reference evidence="8" key="1">
    <citation type="submission" date="2023-03" db="EMBL/GenBank/DDBJ databases">
        <authorList>
            <person name="Julca I."/>
        </authorList>
    </citation>
    <scope>NUCLEOTIDE SEQUENCE</scope>
</reference>
<comment type="similarity">
    <text evidence="5">Belongs to the HIPP family.</text>
</comment>
<dbReference type="CDD" id="cd00371">
    <property type="entry name" value="HMA"/>
    <property type="match status" value="1"/>
</dbReference>
<sequence length="404" mass="47231">MIVAPVPIKQRSCFRDTMSKGHRTENGDLIPVTILRVNLSHCEDCPQKLRDALLKKNGVYGVDFDSEYELVTIRSTLDPIMLIKAIAKMNKHAELVYYDKLPMLEEEDEEGQHKNAKSSDKKNPPTGEPNKQNSRPDGKEKGERCPGFRDTRKKEEDDLEDDNDCQRRNGRKGCGSSANRRDSFKKEDDHHEADDHHHRTRNARENAKGQGKFSDRRKNVPDNAEENGSEEYRPCRNSDAHHKPSEGNNRSRNAREKNAKGKNHHCRNYDEPWENVREKDQKQFPHCRNFADNARENGSEEYPRCRNYEPLHRRGEDKKIPKMFSDEDADIFKNKEYTTGRSTQFRSRSDRYDARNPEDWYDSPEAFPYQHQQSRMPPYYSEPPQMPPYYSNFSQDNTNGCSIM</sequence>
<evidence type="ECO:0000313" key="9">
    <source>
        <dbReference type="Proteomes" id="UP001161247"/>
    </source>
</evidence>
<evidence type="ECO:0000256" key="4">
    <source>
        <dbReference type="ARBA" id="ARBA00023289"/>
    </source>
</evidence>
<feature type="compositionally biased region" description="Basic and acidic residues" evidence="6">
    <location>
        <begin position="267"/>
        <end position="280"/>
    </location>
</feature>
<dbReference type="GO" id="GO:0016020">
    <property type="term" value="C:membrane"/>
    <property type="evidence" value="ECO:0007669"/>
    <property type="project" value="UniProtKB-SubCell"/>
</dbReference>
<feature type="compositionally biased region" description="Basic and acidic residues" evidence="6">
    <location>
        <begin position="134"/>
        <end position="156"/>
    </location>
</feature>
<feature type="region of interest" description="Disordered" evidence="6">
    <location>
        <begin position="333"/>
        <end position="404"/>
    </location>
</feature>
<dbReference type="EMBL" id="OX459121">
    <property type="protein sequence ID" value="CAI9104387.1"/>
    <property type="molecule type" value="Genomic_DNA"/>
</dbReference>
<dbReference type="Pfam" id="PF00403">
    <property type="entry name" value="HMA"/>
    <property type="match status" value="1"/>
</dbReference>
<protein>
    <submittedName>
        <fullName evidence="8">OLC1v1003047C2</fullName>
    </submittedName>
</protein>
<dbReference type="PANTHER" id="PTHR45868:SF74">
    <property type="entry name" value="HEAVY METAL-ASSOCIATED ISOPRENYLATED PLANT PROTEIN 33"/>
    <property type="match status" value="1"/>
</dbReference>
<evidence type="ECO:0000256" key="5">
    <source>
        <dbReference type="ARBA" id="ARBA00024045"/>
    </source>
</evidence>
<dbReference type="Gene3D" id="3.30.70.100">
    <property type="match status" value="1"/>
</dbReference>
<dbReference type="SUPFAM" id="SSF55008">
    <property type="entry name" value="HMA, heavy metal-associated domain"/>
    <property type="match status" value="1"/>
</dbReference>
<feature type="compositionally biased region" description="Basic and acidic residues" evidence="6">
    <location>
        <begin position="179"/>
        <end position="220"/>
    </location>
</feature>
<feature type="compositionally biased region" description="Basic and acidic residues" evidence="6">
    <location>
        <begin position="347"/>
        <end position="358"/>
    </location>
</feature>
<keyword evidence="4" id="KW-0636">Prenylation</keyword>
<proteinExistence type="inferred from homology"/>
<comment type="subcellular location">
    <subcellularLocation>
        <location evidence="1">Membrane</location>
        <topology evidence="1">Peripheral membrane protein</topology>
    </subcellularLocation>
</comment>
<keyword evidence="2" id="KW-0488">Methylation</keyword>
<feature type="compositionally biased region" description="Basic and acidic residues" evidence="6">
    <location>
        <begin position="111"/>
        <end position="123"/>
    </location>
</feature>
<dbReference type="AlphaFoldDB" id="A0AAV1DC26"/>
<organism evidence="8 9">
    <name type="scientific">Oldenlandia corymbosa var. corymbosa</name>
    <dbReference type="NCBI Taxonomy" id="529605"/>
    <lineage>
        <taxon>Eukaryota</taxon>
        <taxon>Viridiplantae</taxon>
        <taxon>Streptophyta</taxon>
        <taxon>Embryophyta</taxon>
        <taxon>Tracheophyta</taxon>
        <taxon>Spermatophyta</taxon>
        <taxon>Magnoliopsida</taxon>
        <taxon>eudicotyledons</taxon>
        <taxon>Gunneridae</taxon>
        <taxon>Pentapetalae</taxon>
        <taxon>asterids</taxon>
        <taxon>lamiids</taxon>
        <taxon>Gentianales</taxon>
        <taxon>Rubiaceae</taxon>
        <taxon>Rubioideae</taxon>
        <taxon>Spermacoceae</taxon>
        <taxon>Hedyotis-Oldenlandia complex</taxon>
        <taxon>Oldenlandia</taxon>
    </lineage>
</organism>
<dbReference type="PROSITE" id="PS50846">
    <property type="entry name" value="HMA_2"/>
    <property type="match status" value="1"/>
</dbReference>
<feature type="region of interest" description="Disordered" evidence="6">
    <location>
        <begin position="107"/>
        <end position="280"/>
    </location>
</feature>
<feature type="compositionally biased region" description="Polar residues" evidence="6">
    <location>
        <begin position="392"/>
        <end position="404"/>
    </location>
</feature>
<evidence type="ECO:0000256" key="2">
    <source>
        <dbReference type="ARBA" id="ARBA00022481"/>
    </source>
</evidence>
<gene>
    <name evidence="8" type="ORF">OLC1_LOCUS13323</name>
</gene>
<evidence type="ECO:0000313" key="8">
    <source>
        <dbReference type="EMBL" id="CAI9104387.1"/>
    </source>
</evidence>
<dbReference type="InterPro" id="IPR036163">
    <property type="entry name" value="HMA_dom_sf"/>
</dbReference>
<feature type="compositionally biased region" description="Basic and acidic residues" evidence="6">
    <location>
        <begin position="230"/>
        <end position="245"/>
    </location>
</feature>
<dbReference type="GO" id="GO:0009626">
    <property type="term" value="P:plant-type hypersensitive response"/>
    <property type="evidence" value="ECO:0007669"/>
    <property type="project" value="UniProtKB-KW"/>
</dbReference>
<evidence type="ECO:0000259" key="7">
    <source>
        <dbReference type="PROSITE" id="PS50846"/>
    </source>
</evidence>
<evidence type="ECO:0000256" key="6">
    <source>
        <dbReference type="SAM" id="MobiDB-lite"/>
    </source>
</evidence>
<keyword evidence="4" id="KW-0449">Lipoprotein</keyword>
<name>A0AAV1DC26_OLDCO</name>
<dbReference type="PANTHER" id="PTHR45868">
    <property type="entry name" value="HEAVY METAL-ASSOCIATED ISOPRENYLATED PLANT PROTEIN 33-RELATED"/>
    <property type="match status" value="1"/>
</dbReference>
<dbReference type="Proteomes" id="UP001161247">
    <property type="component" value="Chromosome 4"/>
</dbReference>
<evidence type="ECO:0000256" key="1">
    <source>
        <dbReference type="ARBA" id="ARBA00004170"/>
    </source>
</evidence>